<dbReference type="KEGG" id="abac:LuPra_00973"/>
<protein>
    <submittedName>
        <fullName evidence="2">Uncharacterized protein</fullName>
    </submittedName>
</protein>
<name>A0A143PGS6_LUTPR</name>
<dbReference type="EMBL" id="CP015136">
    <property type="protein sequence ID" value="AMY07792.1"/>
    <property type="molecule type" value="Genomic_DNA"/>
</dbReference>
<evidence type="ECO:0000313" key="2">
    <source>
        <dbReference type="EMBL" id="AMY07792.1"/>
    </source>
</evidence>
<reference evidence="2 3" key="1">
    <citation type="journal article" date="2016" name="Genome Announc.">
        <title>First Complete Genome Sequence of a Subdivision 6 Acidobacterium Strain.</title>
        <authorList>
            <person name="Huang S."/>
            <person name="Vieira S."/>
            <person name="Bunk B."/>
            <person name="Riedel T."/>
            <person name="Sproer C."/>
            <person name="Overmann J."/>
        </authorList>
    </citation>
    <scope>NUCLEOTIDE SEQUENCE [LARGE SCALE GENOMIC DNA]</scope>
    <source>
        <strain evidence="3">DSM 100886 HEG_-6_39</strain>
    </source>
</reference>
<dbReference type="Proteomes" id="UP000076079">
    <property type="component" value="Chromosome"/>
</dbReference>
<accession>A0A143PGS6</accession>
<proteinExistence type="predicted"/>
<sequence length="231" mass="24558" precursor="true">MRFTAVCLVVFVGIAAATVASAQGTPPATDLYHVHFTKSAPGQAAAHAKSLMTPDKTSPMPDHFVVLRHQEGDDWDYVVIQHLGPKAEVTAGGAPPTDPTRGLVAWHNDTFTTGPSWSQFTKEMGIGGAPGQVYIVGVHRAVAGHREQLLQSLGTTGAAGKIQTGNVLLQHVEGSDWTFATITRYNSWQDFASDRAAASSAGDATAGGWADIRQHSAFHRDTIADRIHPAK</sequence>
<organism evidence="2 3">
    <name type="scientific">Luteitalea pratensis</name>
    <dbReference type="NCBI Taxonomy" id="1855912"/>
    <lineage>
        <taxon>Bacteria</taxon>
        <taxon>Pseudomonadati</taxon>
        <taxon>Acidobacteriota</taxon>
        <taxon>Vicinamibacteria</taxon>
        <taxon>Vicinamibacterales</taxon>
        <taxon>Vicinamibacteraceae</taxon>
        <taxon>Luteitalea</taxon>
    </lineage>
</organism>
<feature type="signal peptide" evidence="1">
    <location>
        <begin position="1"/>
        <end position="22"/>
    </location>
</feature>
<keyword evidence="3" id="KW-1185">Reference proteome</keyword>
<evidence type="ECO:0000313" key="3">
    <source>
        <dbReference type="Proteomes" id="UP000076079"/>
    </source>
</evidence>
<feature type="chain" id="PRO_5007511295" evidence="1">
    <location>
        <begin position="23"/>
        <end position="231"/>
    </location>
</feature>
<dbReference type="AlphaFoldDB" id="A0A143PGS6"/>
<reference evidence="3" key="2">
    <citation type="submission" date="2016-04" db="EMBL/GenBank/DDBJ databases">
        <title>First Complete Genome Sequence of a Subdivision 6 Acidobacterium.</title>
        <authorList>
            <person name="Huang S."/>
            <person name="Vieira S."/>
            <person name="Bunk B."/>
            <person name="Riedel T."/>
            <person name="Sproeer C."/>
            <person name="Overmann J."/>
        </authorList>
    </citation>
    <scope>NUCLEOTIDE SEQUENCE [LARGE SCALE GENOMIC DNA]</scope>
    <source>
        <strain evidence="3">DSM 100886 HEG_-6_39</strain>
    </source>
</reference>
<keyword evidence="1" id="KW-0732">Signal</keyword>
<gene>
    <name evidence="2" type="ORF">LuPra_00973</name>
</gene>
<evidence type="ECO:0000256" key="1">
    <source>
        <dbReference type="SAM" id="SignalP"/>
    </source>
</evidence>